<dbReference type="EMBL" id="RXIA01000012">
    <property type="protein sequence ID" value="RVU70835.1"/>
    <property type="molecule type" value="Genomic_DNA"/>
</dbReference>
<evidence type="ECO:0000313" key="2">
    <source>
        <dbReference type="EMBL" id="RVU70835.1"/>
    </source>
</evidence>
<feature type="transmembrane region" description="Helical" evidence="1">
    <location>
        <begin position="6"/>
        <end position="25"/>
    </location>
</feature>
<name>A0A437SV88_9LACO</name>
<dbReference type="AlphaFoldDB" id="A0A437SV88"/>
<dbReference type="Proteomes" id="UP000288291">
    <property type="component" value="Unassembled WGS sequence"/>
</dbReference>
<accession>A0A437SV88</accession>
<keyword evidence="1" id="KW-0812">Transmembrane</keyword>
<gene>
    <name evidence="2" type="ORF">EJK17_05420</name>
</gene>
<organism evidence="2 3">
    <name type="scientific">Lactobacillus xujianguonis</name>
    <dbReference type="NCBI Taxonomy" id="2495899"/>
    <lineage>
        <taxon>Bacteria</taxon>
        <taxon>Bacillati</taxon>
        <taxon>Bacillota</taxon>
        <taxon>Bacilli</taxon>
        <taxon>Lactobacillales</taxon>
        <taxon>Lactobacillaceae</taxon>
        <taxon>Lactobacillus</taxon>
    </lineage>
</organism>
<keyword evidence="1" id="KW-1133">Transmembrane helix</keyword>
<evidence type="ECO:0000256" key="1">
    <source>
        <dbReference type="SAM" id="Phobius"/>
    </source>
</evidence>
<sequence>MSLQVSLFTAVIVLIVGLYDISVAINRRHQPQKTAVYAYAILGVIFTILGIFLIINWLLKRG</sequence>
<feature type="transmembrane region" description="Helical" evidence="1">
    <location>
        <begin position="37"/>
        <end position="59"/>
    </location>
</feature>
<evidence type="ECO:0000313" key="3">
    <source>
        <dbReference type="Proteomes" id="UP000288291"/>
    </source>
</evidence>
<comment type="caution">
    <text evidence="2">The sequence shown here is derived from an EMBL/GenBank/DDBJ whole genome shotgun (WGS) entry which is preliminary data.</text>
</comment>
<keyword evidence="3" id="KW-1185">Reference proteome</keyword>
<keyword evidence="1" id="KW-0472">Membrane</keyword>
<dbReference type="RefSeq" id="WP_103660799.1">
    <property type="nucleotide sequence ID" value="NZ_ML136880.1"/>
</dbReference>
<proteinExistence type="predicted"/>
<protein>
    <submittedName>
        <fullName evidence="2">Uncharacterized protein</fullName>
    </submittedName>
</protein>
<reference evidence="2 3" key="1">
    <citation type="submission" date="2018-12" db="EMBL/GenBank/DDBJ databases">
        <authorList>
            <person name="Meng J."/>
        </authorList>
    </citation>
    <scope>NUCLEOTIDE SEQUENCE [LARGE SCALE GENOMIC DNA]</scope>
    <source>
        <strain evidence="2 3">HT111-2</strain>
    </source>
</reference>